<protein>
    <recommendedName>
        <fullName evidence="4">F5/8 type C domain-containing protein</fullName>
    </recommendedName>
</protein>
<proteinExistence type="predicted"/>
<evidence type="ECO:0000313" key="2">
    <source>
        <dbReference type="EMBL" id="KAK2138799.1"/>
    </source>
</evidence>
<organism evidence="2 3">
    <name type="scientific">Paralvinella palmiformis</name>
    <dbReference type="NCBI Taxonomy" id="53620"/>
    <lineage>
        <taxon>Eukaryota</taxon>
        <taxon>Metazoa</taxon>
        <taxon>Spiralia</taxon>
        <taxon>Lophotrochozoa</taxon>
        <taxon>Annelida</taxon>
        <taxon>Polychaeta</taxon>
        <taxon>Sedentaria</taxon>
        <taxon>Canalipalpata</taxon>
        <taxon>Terebellida</taxon>
        <taxon>Terebelliformia</taxon>
        <taxon>Alvinellidae</taxon>
        <taxon>Paralvinella</taxon>
    </lineage>
</organism>
<reference evidence="2" key="1">
    <citation type="journal article" date="2023" name="Mol. Biol. Evol.">
        <title>Third-Generation Sequencing Reveals the Adaptive Role of the Epigenome in Three Deep-Sea Polychaetes.</title>
        <authorList>
            <person name="Perez M."/>
            <person name="Aroh O."/>
            <person name="Sun Y."/>
            <person name="Lan Y."/>
            <person name="Juniper S.K."/>
            <person name="Young C.R."/>
            <person name="Angers B."/>
            <person name="Qian P.Y."/>
        </authorList>
    </citation>
    <scope>NUCLEOTIDE SEQUENCE</scope>
    <source>
        <strain evidence="2">P08H-3</strain>
    </source>
</reference>
<gene>
    <name evidence="2" type="ORF">LSH36_2405g00004</name>
</gene>
<sequence length="211" mass="23588">MICFLFLVLWNSAVDGSGIGGSGVGTKQITTRFTPTEKKPHESEKIFSLGIPTESQSGIVNLAMDPETSCTDSNHLDLDHTCSKAYDGKVEPEIGHEWVSATAKGEWIKIIFRTFVQLVQLEVWHRCDAEAQAKEMNLVFSSNFAMSVNRTCDGSKNYKTCTGQARFSRYDFSPAIIVDWFKITATEVCQPSAARYFGFIEVKAMGRFMRN</sequence>
<evidence type="ECO:0000256" key="1">
    <source>
        <dbReference type="SAM" id="SignalP"/>
    </source>
</evidence>
<evidence type="ECO:0000313" key="3">
    <source>
        <dbReference type="Proteomes" id="UP001208570"/>
    </source>
</evidence>
<name>A0AAD9IQG1_9ANNE</name>
<dbReference type="Proteomes" id="UP001208570">
    <property type="component" value="Unassembled WGS sequence"/>
</dbReference>
<feature type="chain" id="PRO_5042222004" description="F5/8 type C domain-containing protein" evidence="1">
    <location>
        <begin position="17"/>
        <end position="211"/>
    </location>
</feature>
<feature type="signal peptide" evidence="1">
    <location>
        <begin position="1"/>
        <end position="16"/>
    </location>
</feature>
<keyword evidence="1" id="KW-0732">Signal</keyword>
<dbReference type="EMBL" id="JAODUP010002394">
    <property type="protein sequence ID" value="KAK2138799.1"/>
    <property type="molecule type" value="Genomic_DNA"/>
</dbReference>
<dbReference type="AlphaFoldDB" id="A0AAD9IQG1"/>
<accession>A0AAD9IQG1</accession>
<evidence type="ECO:0008006" key="4">
    <source>
        <dbReference type="Google" id="ProtNLM"/>
    </source>
</evidence>
<dbReference type="InterPro" id="IPR008979">
    <property type="entry name" value="Galactose-bd-like_sf"/>
</dbReference>
<keyword evidence="3" id="KW-1185">Reference proteome</keyword>
<comment type="caution">
    <text evidence="2">The sequence shown here is derived from an EMBL/GenBank/DDBJ whole genome shotgun (WGS) entry which is preliminary data.</text>
</comment>
<dbReference type="SUPFAM" id="SSF49785">
    <property type="entry name" value="Galactose-binding domain-like"/>
    <property type="match status" value="1"/>
</dbReference>